<dbReference type="Proteomes" id="UP001288387">
    <property type="component" value="Unassembled WGS sequence"/>
</dbReference>
<dbReference type="RefSeq" id="WP_099551379.1">
    <property type="nucleotide sequence ID" value="NZ_JAKJQX010000003.1"/>
</dbReference>
<comment type="caution">
    <text evidence="1">The sequence shown here is derived from an EMBL/GenBank/DDBJ whole genome shotgun (WGS) entry which is preliminary data.</text>
</comment>
<name>A0AAJ2TM14_STEMA</name>
<reference evidence="1" key="1">
    <citation type="submission" date="2023-12" db="EMBL/GenBank/DDBJ databases">
        <title>'Antibacterial potential of Stenotrophomonas maltophilia cystic fibrosis isolates' (manuscript under preparation).</title>
        <authorList>
            <person name="Crisan C.V."/>
            <person name="Pettis M."/>
            <person name="Goldberg J.B."/>
        </authorList>
    </citation>
    <scope>NUCLEOTIDE SEQUENCE</scope>
    <source>
        <strain evidence="1">CCV129</strain>
    </source>
</reference>
<organism evidence="1 2">
    <name type="scientific">Stenotrophomonas maltophilia</name>
    <name type="common">Pseudomonas maltophilia</name>
    <name type="synonym">Xanthomonas maltophilia</name>
    <dbReference type="NCBI Taxonomy" id="40324"/>
    <lineage>
        <taxon>Bacteria</taxon>
        <taxon>Pseudomonadati</taxon>
        <taxon>Pseudomonadota</taxon>
        <taxon>Gammaproteobacteria</taxon>
        <taxon>Lysobacterales</taxon>
        <taxon>Lysobacteraceae</taxon>
        <taxon>Stenotrophomonas</taxon>
        <taxon>Stenotrophomonas maltophilia group</taxon>
    </lineage>
</organism>
<evidence type="ECO:0000313" key="2">
    <source>
        <dbReference type="Proteomes" id="UP001288387"/>
    </source>
</evidence>
<protein>
    <submittedName>
        <fullName evidence="1">Uncharacterized protein</fullName>
    </submittedName>
</protein>
<dbReference type="EMBL" id="JAXRVB010000003">
    <property type="protein sequence ID" value="MDZ5763716.1"/>
    <property type="molecule type" value="Genomic_DNA"/>
</dbReference>
<proteinExistence type="predicted"/>
<dbReference type="AlphaFoldDB" id="A0AAJ2TM14"/>
<gene>
    <name evidence="1" type="ORF">U4I38_04420</name>
</gene>
<sequence>MAMSLDAELEERFLAIAKRGRTAWLAGDIAEAEHRFLESWDMIPEPKSAYDYGQITSYGMAVFYRDTAQFEKARKWAMVARDIYGEGEAASVSMDELAATIQFESGDLDGAYTLFEPHYRKYGRRVFEGHKKGFIDFIKSRKKTGKVDQ</sequence>
<accession>A0AAJ2TM14</accession>
<evidence type="ECO:0000313" key="1">
    <source>
        <dbReference type="EMBL" id="MDZ5763716.1"/>
    </source>
</evidence>